<proteinExistence type="predicted"/>
<protein>
    <recommendedName>
        <fullName evidence="4">DUF2723 domain-containing protein</fullName>
    </recommendedName>
</protein>
<feature type="transmembrane region" description="Helical" evidence="1">
    <location>
        <begin position="115"/>
        <end position="133"/>
    </location>
</feature>
<evidence type="ECO:0008006" key="4">
    <source>
        <dbReference type="Google" id="ProtNLM"/>
    </source>
</evidence>
<feature type="transmembrane region" description="Helical" evidence="1">
    <location>
        <begin position="314"/>
        <end position="333"/>
    </location>
</feature>
<dbReference type="PANTHER" id="PTHR16214">
    <property type="entry name" value="TRANSMEMBRANE PROTEIN 260"/>
    <property type="match status" value="1"/>
</dbReference>
<evidence type="ECO:0000313" key="3">
    <source>
        <dbReference type="Proteomes" id="UP000238823"/>
    </source>
</evidence>
<comment type="caution">
    <text evidence="2">The sequence shown here is derived from an EMBL/GenBank/DDBJ whole genome shotgun (WGS) entry which is preliminary data.</text>
</comment>
<feature type="transmembrane region" description="Helical" evidence="1">
    <location>
        <begin position="21"/>
        <end position="42"/>
    </location>
</feature>
<dbReference type="InterPro" id="IPR052724">
    <property type="entry name" value="GT117_domain-containing"/>
</dbReference>
<keyword evidence="1" id="KW-1133">Transmembrane helix</keyword>
<sequence>MGGDKAQRIDTPIQPDTRPEWSVVLLAPLLVALALWSVPTAIQAGDAGEFATVMLTGGVPHPSGYPWMRALGLVARGLWALGLPPATAAALPPALCGVGGWLLIHRSCVLLGRAWIGAFVVLLAASSSLVVLHVNDSEVWGPLLLLSGLFVHTVIRTRARPRAFLLGISLGVAVSHHLTAVLLVPLAIGAAWPRAGQRSVPAILRAGGLGIAGSLVGLLPFATLAIGRGGSWRWGRVETASGWWHHVLRRDYGTFSLSLHEEQVAAADTVARALTSVGEVMSAGLLSAAWVGGLGIALVLTLAGLWTRSHRDQLPVPVALGWAASAILSAFAFPSIQNIDPTSSMGAWILERFDLLTVLVLVVPASLAIAWIADQTAEQISKGSKVRPWIPTAGGLAIAAVMLLAQLGGVLERGRPSSERAVELAAIDLVSSPDPDGPAIPSATATPIRAIVFGTDDHRSFPVLYVQDVLGAGSHTLYVDAQLLAHPWYRERLRARLPKLPDVDKPLQLIGAIWSDPELAQLPIYLANVFSRPAAELPKVPEGMLWRVPPPTGHPTFTASAWTHEQILARHLAASARMRIRPGDFSGLTHPRGHPWSADLWFAYVDPAKRLAATLARAGHEDALPAVQAALELRVGEP</sequence>
<dbReference type="PANTHER" id="PTHR16214:SF3">
    <property type="entry name" value="TRANSMEMBRANE PROTEIN 260"/>
    <property type="match status" value="1"/>
</dbReference>
<accession>A0A2S9Y3B7</accession>
<evidence type="ECO:0000256" key="1">
    <source>
        <dbReference type="SAM" id="Phobius"/>
    </source>
</evidence>
<feature type="transmembrane region" description="Helical" evidence="1">
    <location>
        <begin position="393"/>
        <end position="411"/>
    </location>
</feature>
<feature type="transmembrane region" description="Helical" evidence="1">
    <location>
        <begin position="78"/>
        <end position="103"/>
    </location>
</feature>
<organism evidence="2 3">
    <name type="scientific">Enhygromyxa salina</name>
    <dbReference type="NCBI Taxonomy" id="215803"/>
    <lineage>
        <taxon>Bacteria</taxon>
        <taxon>Pseudomonadati</taxon>
        <taxon>Myxococcota</taxon>
        <taxon>Polyangia</taxon>
        <taxon>Nannocystales</taxon>
        <taxon>Nannocystaceae</taxon>
        <taxon>Enhygromyxa</taxon>
    </lineage>
</organism>
<name>A0A2S9Y3B7_9BACT</name>
<dbReference type="OrthoDB" id="5488528at2"/>
<gene>
    <name evidence="2" type="ORF">ENSA7_62130</name>
</gene>
<dbReference type="RefSeq" id="WP_106093073.1">
    <property type="nucleotide sequence ID" value="NZ_PVNL01000120.1"/>
</dbReference>
<keyword evidence="1" id="KW-0812">Transmembrane</keyword>
<feature type="transmembrane region" description="Helical" evidence="1">
    <location>
        <begin position="202"/>
        <end position="226"/>
    </location>
</feature>
<feature type="transmembrane region" description="Helical" evidence="1">
    <location>
        <begin position="164"/>
        <end position="190"/>
    </location>
</feature>
<keyword evidence="1" id="KW-0472">Membrane</keyword>
<dbReference type="AlphaFoldDB" id="A0A2S9Y3B7"/>
<dbReference type="EMBL" id="PVNL01000120">
    <property type="protein sequence ID" value="PRP99575.1"/>
    <property type="molecule type" value="Genomic_DNA"/>
</dbReference>
<evidence type="ECO:0000313" key="2">
    <source>
        <dbReference type="EMBL" id="PRP99575.1"/>
    </source>
</evidence>
<reference evidence="2 3" key="1">
    <citation type="submission" date="2018-03" db="EMBL/GenBank/DDBJ databases">
        <title>Draft Genome Sequences of the Obligatory Marine Myxobacteria Enhygromyxa salina SWB007.</title>
        <authorList>
            <person name="Poehlein A."/>
            <person name="Moghaddam J.A."/>
            <person name="Harms H."/>
            <person name="Alanjari M."/>
            <person name="Koenig G.M."/>
            <person name="Daniel R."/>
            <person name="Schaeberle T.F."/>
        </authorList>
    </citation>
    <scope>NUCLEOTIDE SEQUENCE [LARGE SCALE GENOMIC DNA]</scope>
    <source>
        <strain evidence="2 3">SWB007</strain>
    </source>
</reference>
<dbReference type="Proteomes" id="UP000238823">
    <property type="component" value="Unassembled WGS sequence"/>
</dbReference>
<feature type="transmembrane region" description="Helical" evidence="1">
    <location>
        <begin position="353"/>
        <end position="373"/>
    </location>
</feature>
<feature type="transmembrane region" description="Helical" evidence="1">
    <location>
        <begin position="285"/>
        <end position="308"/>
    </location>
</feature>